<evidence type="ECO:0000256" key="9">
    <source>
        <dbReference type="ARBA" id="ARBA00023004"/>
    </source>
</evidence>
<evidence type="ECO:0000313" key="14">
    <source>
        <dbReference type="Proteomes" id="UP000239899"/>
    </source>
</evidence>
<evidence type="ECO:0000256" key="3">
    <source>
        <dbReference type="ARBA" id="ARBA00022485"/>
    </source>
</evidence>
<sequence length="500" mass="53820">MWAATTAPRAASSAVRRTSSQQSSGTNAAAAWRPSRRPSAAARPTRALGPAAAAAAAAATDVAPARHQQHAQTQAGERPQGELRFPDSYYDSEGRLVVKNLTLPQLEAWCASIGEDGPKRALQLWRFMYYDCKWIRSLEDAAVERGAQNGFSPAFRAKFAGLATLDGGLLLQSIHSAADGTRKMVFKVAHGPAAGGQVETVLIPITREAGAKARITLCVSSQVGCDMGCQFCYTGRMGLMGNLTAGQIVEQVVAARRLLWEEDVAAGVTKHITPITNLVYMGMGEPLHNLPAVLPSIETLCQPLGLHVSYNKITVSTVGLVPEMRQFAAESRAVMAVSLHATTDEVRDRIVPVNKRWPLAELIGTMEELFPKDKELFPKDKAAPRHGHHVLVAYTMLRDVNDSDEDARRLLDLVKNIRCKVNLIVYNEYPGTPFRPSTPERVQAFRSVLIQGGHVATVRDSRGDDQMAACGQLGDPGLSARPRPARPEAAAAATAAPAAA</sequence>
<feature type="compositionally biased region" description="Low complexity" evidence="11">
    <location>
        <begin position="1"/>
        <end position="66"/>
    </location>
</feature>
<dbReference type="GO" id="GO:0030488">
    <property type="term" value="P:tRNA methylation"/>
    <property type="evidence" value="ECO:0007669"/>
    <property type="project" value="TreeGrafter"/>
</dbReference>
<dbReference type="CDD" id="cd01335">
    <property type="entry name" value="Radical_SAM"/>
    <property type="match status" value="1"/>
</dbReference>
<dbReference type="SFLD" id="SFLDS00029">
    <property type="entry name" value="Radical_SAM"/>
    <property type="match status" value="1"/>
</dbReference>
<dbReference type="InterPro" id="IPR040072">
    <property type="entry name" value="Methyltransferase_A"/>
</dbReference>
<evidence type="ECO:0000256" key="5">
    <source>
        <dbReference type="ARBA" id="ARBA00022603"/>
    </source>
</evidence>
<dbReference type="STRING" id="3076.A0A2P6TN87"/>
<feature type="region of interest" description="Disordered" evidence="11">
    <location>
        <begin position="1"/>
        <end position="84"/>
    </location>
</feature>
<name>A0A2P6TN87_CHLSO</name>
<feature type="region of interest" description="Disordered" evidence="11">
    <location>
        <begin position="472"/>
        <end position="500"/>
    </location>
</feature>
<keyword evidence="4" id="KW-0963">Cytoplasm</keyword>
<dbReference type="GO" id="GO:0005737">
    <property type="term" value="C:cytoplasm"/>
    <property type="evidence" value="ECO:0007669"/>
    <property type="project" value="UniProtKB-SubCell"/>
</dbReference>
<dbReference type="InterPro" id="IPR058240">
    <property type="entry name" value="rSAM_sf"/>
</dbReference>
<proteinExistence type="predicted"/>
<organism evidence="13 14">
    <name type="scientific">Chlorella sorokiniana</name>
    <name type="common">Freshwater green alga</name>
    <dbReference type="NCBI Taxonomy" id="3076"/>
    <lineage>
        <taxon>Eukaryota</taxon>
        <taxon>Viridiplantae</taxon>
        <taxon>Chlorophyta</taxon>
        <taxon>core chlorophytes</taxon>
        <taxon>Trebouxiophyceae</taxon>
        <taxon>Chlorellales</taxon>
        <taxon>Chlorellaceae</taxon>
        <taxon>Chlorella clade</taxon>
        <taxon>Chlorella</taxon>
    </lineage>
</organism>
<dbReference type="GO" id="GO:0046872">
    <property type="term" value="F:metal ion binding"/>
    <property type="evidence" value="ECO:0007669"/>
    <property type="project" value="UniProtKB-KW"/>
</dbReference>
<keyword evidence="3" id="KW-0004">4Fe-4S</keyword>
<dbReference type="SFLD" id="SFLDF00275">
    <property type="entry name" value="adenosine_C2_methyltransferase"/>
    <property type="match status" value="1"/>
</dbReference>
<keyword evidence="14" id="KW-1185">Reference proteome</keyword>
<dbReference type="AlphaFoldDB" id="A0A2P6TN87"/>
<dbReference type="Proteomes" id="UP000239899">
    <property type="component" value="Unassembled WGS sequence"/>
</dbReference>
<evidence type="ECO:0000256" key="1">
    <source>
        <dbReference type="ARBA" id="ARBA00001966"/>
    </source>
</evidence>
<accession>A0A2P6TN87</accession>
<dbReference type="PANTHER" id="PTHR30544">
    <property type="entry name" value="23S RRNA METHYLTRANSFERASE"/>
    <property type="match status" value="1"/>
</dbReference>
<dbReference type="GO" id="GO:0070475">
    <property type="term" value="P:rRNA base methylation"/>
    <property type="evidence" value="ECO:0007669"/>
    <property type="project" value="TreeGrafter"/>
</dbReference>
<evidence type="ECO:0000256" key="7">
    <source>
        <dbReference type="ARBA" id="ARBA00022691"/>
    </source>
</evidence>
<dbReference type="Pfam" id="PF04055">
    <property type="entry name" value="Radical_SAM"/>
    <property type="match status" value="1"/>
</dbReference>
<comment type="subcellular location">
    <subcellularLocation>
        <location evidence="2">Cytoplasm</location>
    </subcellularLocation>
</comment>
<evidence type="ECO:0000259" key="12">
    <source>
        <dbReference type="PROSITE" id="PS51918"/>
    </source>
</evidence>
<dbReference type="PROSITE" id="PS51918">
    <property type="entry name" value="RADICAL_SAM"/>
    <property type="match status" value="1"/>
</dbReference>
<dbReference type="GO" id="GO:0051539">
    <property type="term" value="F:4 iron, 4 sulfur cluster binding"/>
    <property type="evidence" value="ECO:0007669"/>
    <property type="project" value="UniProtKB-KW"/>
</dbReference>
<evidence type="ECO:0000256" key="6">
    <source>
        <dbReference type="ARBA" id="ARBA00022679"/>
    </source>
</evidence>
<keyword evidence="9" id="KW-0408">Iron</keyword>
<evidence type="ECO:0000256" key="8">
    <source>
        <dbReference type="ARBA" id="ARBA00022723"/>
    </source>
</evidence>
<evidence type="ECO:0000256" key="4">
    <source>
        <dbReference type="ARBA" id="ARBA00022490"/>
    </source>
</evidence>
<keyword evidence="7" id="KW-0949">S-adenosyl-L-methionine</keyword>
<keyword evidence="6" id="KW-0808">Transferase</keyword>
<dbReference type="SUPFAM" id="SSF102114">
    <property type="entry name" value="Radical SAM enzymes"/>
    <property type="match status" value="1"/>
</dbReference>
<reference evidence="13 14" key="1">
    <citation type="journal article" date="2018" name="Plant J.">
        <title>Genome sequences of Chlorella sorokiniana UTEX 1602 and Micractinium conductrix SAG 241.80: implications to maltose excretion by a green alga.</title>
        <authorList>
            <person name="Arriola M.B."/>
            <person name="Velmurugan N."/>
            <person name="Zhang Y."/>
            <person name="Plunkett M.H."/>
            <person name="Hondzo H."/>
            <person name="Barney B.M."/>
        </authorList>
    </citation>
    <scope>NUCLEOTIDE SEQUENCE [LARGE SCALE GENOMIC DNA]</scope>
    <source>
        <strain evidence="14">UTEX 1602</strain>
    </source>
</reference>
<dbReference type="OrthoDB" id="538249at2759"/>
<feature type="compositionally biased region" description="Low complexity" evidence="11">
    <location>
        <begin position="487"/>
        <end position="500"/>
    </location>
</feature>
<dbReference type="InterPro" id="IPR004383">
    <property type="entry name" value="rRNA_lsu_MTrfase_RlmN/Cfr"/>
</dbReference>
<dbReference type="PANTHER" id="PTHR30544:SF9">
    <property type="entry name" value="RADICAL SAM SUPERFAMILY PROTEIN"/>
    <property type="match status" value="1"/>
</dbReference>
<evidence type="ECO:0000256" key="2">
    <source>
        <dbReference type="ARBA" id="ARBA00004496"/>
    </source>
</evidence>
<dbReference type="EMBL" id="LHPG02000010">
    <property type="protein sequence ID" value="PRW50794.1"/>
    <property type="molecule type" value="Genomic_DNA"/>
</dbReference>
<comment type="caution">
    <text evidence="13">The sequence shown here is derived from an EMBL/GenBank/DDBJ whole genome shotgun (WGS) entry which is preliminary data.</text>
</comment>
<keyword evidence="10" id="KW-0411">Iron-sulfur</keyword>
<dbReference type="InterPro" id="IPR013785">
    <property type="entry name" value="Aldolase_TIM"/>
</dbReference>
<dbReference type="InterPro" id="IPR007197">
    <property type="entry name" value="rSAM"/>
</dbReference>
<keyword evidence="8" id="KW-0479">Metal-binding</keyword>
<evidence type="ECO:0000313" key="13">
    <source>
        <dbReference type="EMBL" id="PRW50794.1"/>
    </source>
</evidence>
<dbReference type="Gene3D" id="3.20.20.70">
    <property type="entry name" value="Aldolase class I"/>
    <property type="match status" value="1"/>
</dbReference>
<comment type="cofactor">
    <cofactor evidence="1">
        <name>[4Fe-4S] cluster</name>
        <dbReference type="ChEBI" id="CHEBI:49883"/>
    </cofactor>
</comment>
<feature type="domain" description="Radical SAM core" evidence="12">
    <location>
        <begin position="211"/>
        <end position="465"/>
    </location>
</feature>
<dbReference type="SFLD" id="SFLDG01062">
    <property type="entry name" value="methyltransferase_(Class_A)"/>
    <property type="match status" value="1"/>
</dbReference>
<dbReference type="GO" id="GO:0008173">
    <property type="term" value="F:RNA methyltransferase activity"/>
    <property type="evidence" value="ECO:0007669"/>
    <property type="project" value="InterPro"/>
</dbReference>
<evidence type="ECO:0000256" key="11">
    <source>
        <dbReference type="SAM" id="MobiDB-lite"/>
    </source>
</evidence>
<keyword evidence="5 13" id="KW-0489">Methyltransferase</keyword>
<gene>
    <name evidence="13" type="ORF">C2E21_5400</name>
</gene>
<evidence type="ECO:0000256" key="10">
    <source>
        <dbReference type="ARBA" id="ARBA00023014"/>
    </source>
</evidence>
<protein>
    <submittedName>
        <fullName evidence="13">Dual-specificity RNA methyltransferase</fullName>
    </submittedName>
</protein>